<evidence type="ECO:0000313" key="2">
    <source>
        <dbReference type="EMBL" id="APH38223.1"/>
    </source>
</evidence>
<accession>A0A1L3Q038</accession>
<name>A0A1L3Q038_9EURY</name>
<dbReference type="AlphaFoldDB" id="A0A1L3Q038"/>
<evidence type="ECO:0000313" key="3">
    <source>
        <dbReference type="EMBL" id="RNI10910.1"/>
    </source>
</evidence>
<dbReference type="KEGG" id="mhaz:BHR79_01140"/>
<dbReference type="GeneID" id="30582318"/>
<reference evidence="3 7" key="3">
    <citation type="submission" date="2018-10" db="EMBL/GenBank/DDBJ databases">
        <title>Cultivation of a novel Methanohalophilus strain from Kebrit Deep of the Red Sea and a genomic comparison of members of the genus Methanohalophilus.</title>
        <authorList>
            <person name="Guan Y."/>
            <person name="Ngugi D.K."/>
            <person name="Stingl U."/>
        </authorList>
    </citation>
    <scope>NUCLEOTIDE SEQUENCE [LARGE SCALE GENOMIC DNA]</scope>
    <source>
        <strain evidence="3 7">DSM 3094</strain>
    </source>
</reference>
<evidence type="ECO:0000313" key="6">
    <source>
        <dbReference type="Proteomes" id="UP000198669"/>
    </source>
</evidence>
<reference evidence="2 5" key="1">
    <citation type="submission" date="2016-10" db="EMBL/GenBank/DDBJ databases">
        <title>Methanohalophilus halophilus.</title>
        <authorList>
            <person name="L'haridon S."/>
        </authorList>
    </citation>
    <scope>NUCLEOTIDE SEQUENCE [LARGE SCALE GENOMIC DNA]</scope>
    <source>
        <strain evidence="2 5">Z-7982</strain>
    </source>
</reference>
<organism evidence="2 5">
    <name type="scientific">Methanohalophilus halophilus</name>
    <dbReference type="NCBI Taxonomy" id="2177"/>
    <lineage>
        <taxon>Archaea</taxon>
        <taxon>Methanobacteriati</taxon>
        <taxon>Methanobacteriota</taxon>
        <taxon>Stenosarchaea group</taxon>
        <taxon>Methanomicrobia</taxon>
        <taxon>Methanosarcinales</taxon>
        <taxon>Methanosarcinaceae</taxon>
        <taxon>Methanohalophilus</taxon>
    </lineage>
</organism>
<dbReference type="Proteomes" id="UP000267921">
    <property type="component" value="Unassembled WGS sequence"/>
</dbReference>
<reference evidence="4 6" key="2">
    <citation type="submission" date="2016-10" db="EMBL/GenBank/DDBJ databases">
        <authorList>
            <person name="de Groot N.N."/>
        </authorList>
    </citation>
    <scope>NUCLEOTIDE SEQUENCE [LARGE SCALE GENOMIC DNA]</scope>
    <source>
        <strain evidence="4 6">Z-7982</strain>
    </source>
</reference>
<dbReference type="CDD" id="cd01646">
    <property type="entry name" value="RT_Bac_retron_I"/>
    <property type="match status" value="1"/>
</dbReference>
<keyword evidence="5" id="KW-1185">Reference proteome</keyword>
<dbReference type="RefSeq" id="WP_072560448.1">
    <property type="nucleotide sequence ID" value="NZ_CP017921.1"/>
</dbReference>
<evidence type="ECO:0000259" key="1">
    <source>
        <dbReference type="PROSITE" id="PS50878"/>
    </source>
</evidence>
<evidence type="ECO:0000313" key="4">
    <source>
        <dbReference type="EMBL" id="SDV99748.1"/>
    </source>
</evidence>
<evidence type="ECO:0000313" key="5">
    <source>
        <dbReference type="Proteomes" id="UP000186879"/>
    </source>
</evidence>
<dbReference type="Proteomes" id="UP000198669">
    <property type="component" value="Unassembled WGS sequence"/>
</dbReference>
<keyword evidence="3" id="KW-0695">RNA-directed DNA polymerase</keyword>
<gene>
    <name evidence="2" type="ORF">BHR79_01140</name>
    <name evidence="3" type="ORF">EFE40_01650</name>
    <name evidence="4" type="ORF">SAMN04515625_0049</name>
</gene>
<proteinExistence type="predicted"/>
<dbReference type="EMBL" id="RJJG01000001">
    <property type="protein sequence ID" value="RNI10910.1"/>
    <property type="molecule type" value="Genomic_DNA"/>
</dbReference>
<dbReference type="InterPro" id="IPR000477">
    <property type="entry name" value="RT_dom"/>
</dbReference>
<dbReference type="PROSITE" id="PS50878">
    <property type="entry name" value="RT_POL"/>
    <property type="match status" value="1"/>
</dbReference>
<protein>
    <submittedName>
        <fullName evidence="3">RNA-directed DNA polymerase</fullName>
    </submittedName>
    <submittedName>
        <fullName evidence="4">Reverse transcriptase (RNA-dependent DNA polymerase)</fullName>
    </submittedName>
</protein>
<keyword evidence="3" id="KW-0548">Nucleotidyltransferase</keyword>
<keyword evidence="3" id="KW-0808">Transferase</keyword>
<dbReference type="OrthoDB" id="384716at2157"/>
<dbReference type="Pfam" id="PF00078">
    <property type="entry name" value="RVT_1"/>
    <property type="match status" value="1"/>
</dbReference>
<dbReference type="EMBL" id="FNMU01000001">
    <property type="protein sequence ID" value="SDV99748.1"/>
    <property type="molecule type" value="Genomic_DNA"/>
</dbReference>
<sequence length="533" mass="63193">MNLKNLLENGYFPKELPPAFSTESFASKHQIIDSQWNPTSRNDVPKIPNTQLTDYLIPKKNHIRRKLSIVNPISQFYLSKFIIDNWAEIKAHCSKSELSTSRPVENCFENPKNKRSIQTLNSFQQYKKKCITCSYDRMFELKTDISWFYPSIYTHSIPWALHTKEEAKNNRNDYQRYYGNVLDKYMRACQSGQTNGIPTGPDNSHIIAEIILCAIDQKLKEEFPDLKGYRYYDDYCFYLSNRDHVDNLIVYLQSILNEYQLVLNEQKTIINHYPMAYDDPWVLSLSTFSLRKNESMQEKDIWKYFNLAFDLFDEHRSEHVLKYAIRRIKEYEIYESNWDLFESLLFKCTLLDAKTIKPIIEILLYYKEFKNQNKIKDLIHTLLGQHLYKKHSYELSWILWMAKTFEIKIPANFANTILRSNDVIPQVLVLDLINKNLLDSDLDTSFLADELTSESLYENKWLLTYEATMKGWITPNDSGLLDNDDYFSVLKENDISFYDEDKQLTPIEIKDEEGNSDGDEPYGEYIYYSFDYE</sequence>
<dbReference type="Proteomes" id="UP000186879">
    <property type="component" value="Chromosome"/>
</dbReference>
<dbReference type="EMBL" id="CP017921">
    <property type="protein sequence ID" value="APH38223.1"/>
    <property type="molecule type" value="Genomic_DNA"/>
</dbReference>
<dbReference type="GO" id="GO:0003964">
    <property type="term" value="F:RNA-directed DNA polymerase activity"/>
    <property type="evidence" value="ECO:0007669"/>
    <property type="project" value="UniProtKB-KW"/>
</dbReference>
<evidence type="ECO:0000313" key="7">
    <source>
        <dbReference type="Proteomes" id="UP000267921"/>
    </source>
</evidence>
<feature type="domain" description="Reverse transcriptase" evidence="1">
    <location>
        <begin position="1"/>
        <end position="307"/>
    </location>
</feature>